<dbReference type="InterPro" id="IPR011706">
    <property type="entry name" value="Cu-oxidase_C"/>
</dbReference>
<dbReference type="STRING" id="3055.A0A2K3E216"/>
<dbReference type="InterPro" id="IPR045087">
    <property type="entry name" value="Cu-oxidase_fam"/>
</dbReference>
<dbReference type="GeneID" id="5725385"/>
<dbReference type="PANTHER" id="PTHR11709:SF394">
    <property type="entry name" value="FI03373P-RELATED"/>
    <property type="match status" value="1"/>
</dbReference>
<dbReference type="Pfam" id="PF07731">
    <property type="entry name" value="Cu-oxidase_2"/>
    <property type="match status" value="1"/>
</dbReference>
<dbReference type="Pfam" id="PF00394">
    <property type="entry name" value="Cu-oxidase"/>
    <property type="match status" value="1"/>
</dbReference>
<gene>
    <name evidence="12" type="ORF">CHLRE_02g098350v5</name>
</gene>
<feature type="domain" description="Plastocyanin-like" evidence="11">
    <location>
        <begin position="60"/>
        <end position="170"/>
    </location>
</feature>
<dbReference type="ExpressionAtlas" id="A0A2K3E216">
    <property type="expression patterns" value="baseline and differential"/>
</dbReference>
<dbReference type="PROSITE" id="PS00080">
    <property type="entry name" value="MULTICOPPER_OXIDASE2"/>
    <property type="match status" value="1"/>
</dbReference>
<dbReference type="SUPFAM" id="SSF49503">
    <property type="entry name" value="Cupredoxins"/>
    <property type="match status" value="3"/>
</dbReference>
<keyword evidence="3" id="KW-0479">Metal-binding</keyword>
<dbReference type="InterPro" id="IPR008972">
    <property type="entry name" value="Cupredoxin"/>
</dbReference>
<keyword evidence="7" id="KW-0812">Transmembrane</keyword>
<feature type="region of interest" description="Disordered" evidence="6">
    <location>
        <begin position="450"/>
        <end position="481"/>
    </location>
</feature>
<name>A0A2K3E216_CHLRE</name>
<comment type="cofactor">
    <cofactor evidence="1">
        <name>Cu cation</name>
        <dbReference type="ChEBI" id="CHEBI:23378"/>
    </cofactor>
</comment>
<keyword evidence="7" id="KW-1133">Transmembrane helix</keyword>
<evidence type="ECO:0000256" key="6">
    <source>
        <dbReference type="SAM" id="MobiDB-lite"/>
    </source>
</evidence>
<feature type="signal peptide" evidence="8">
    <location>
        <begin position="1"/>
        <end position="25"/>
    </location>
</feature>
<dbReference type="PANTHER" id="PTHR11709">
    <property type="entry name" value="MULTI-COPPER OXIDASE"/>
    <property type="match status" value="1"/>
</dbReference>
<dbReference type="InterPro" id="IPR033138">
    <property type="entry name" value="Cu_oxidase_CS"/>
</dbReference>
<evidence type="ECO:0000256" key="4">
    <source>
        <dbReference type="ARBA" id="ARBA00023002"/>
    </source>
</evidence>
<evidence type="ECO:0000256" key="3">
    <source>
        <dbReference type="ARBA" id="ARBA00022723"/>
    </source>
</evidence>
<organism evidence="12 13">
    <name type="scientific">Chlamydomonas reinhardtii</name>
    <name type="common">Chlamydomonas smithii</name>
    <dbReference type="NCBI Taxonomy" id="3055"/>
    <lineage>
        <taxon>Eukaryota</taxon>
        <taxon>Viridiplantae</taxon>
        <taxon>Chlorophyta</taxon>
        <taxon>core chlorophytes</taxon>
        <taxon>Chlorophyceae</taxon>
        <taxon>CS clade</taxon>
        <taxon>Chlamydomonadales</taxon>
        <taxon>Chlamydomonadaceae</taxon>
        <taxon>Chlamydomonas</taxon>
    </lineage>
</organism>
<dbReference type="CDD" id="cd04206">
    <property type="entry name" value="CuRO_1_LCC_like"/>
    <property type="match status" value="1"/>
</dbReference>
<keyword evidence="7" id="KW-0472">Membrane</keyword>
<dbReference type="GO" id="GO:0005507">
    <property type="term" value="F:copper ion binding"/>
    <property type="evidence" value="ECO:0007669"/>
    <property type="project" value="InterPro"/>
</dbReference>
<evidence type="ECO:0000256" key="5">
    <source>
        <dbReference type="ARBA" id="ARBA00023008"/>
    </source>
</evidence>
<dbReference type="Pfam" id="PF07732">
    <property type="entry name" value="Cu-oxidase_3"/>
    <property type="match status" value="1"/>
</dbReference>
<keyword evidence="5" id="KW-0186">Copper</keyword>
<evidence type="ECO:0000259" key="10">
    <source>
        <dbReference type="Pfam" id="PF07731"/>
    </source>
</evidence>
<evidence type="ECO:0000256" key="7">
    <source>
        <dbReference type="SAM" id="Phobius"/>
    </source>
</evidence>
<dbReference type="Gramene" id="PNW86850">
    <property type="protein sequence ID" value="PNW86850"/>
    <property type="gene ID" value="CHLRE_02g098350v5"/>
</dbReference>
<evidence type="ECO:0000259" key="9">
    <source>
        <dbReference type="Pfam" id="PF00394"/>
    </source>
</evidence>
<evidence type="ECO:0000256" key="2">
    <source>
        <dbReference type="ARBA" id="ARBA00010609"/>
    </source>
</evidence>
<dbReference type="OrthoDB" id="530721at2759"/>
<dbReference type="InterPro" id="IPR011707">
    <property type="entry name" value="Cu-oxidase-like_N"/>
</dbReference>
<accession>A0A2K3E216</accession>
<dbReference type="PROSITE" id="PS00079">
    <property type="entry name" value="MULTICOPPER_OXIDASE1"/>
    <property type="match status" value="2"/>
</dbReference>
<keyword evidence="13" id="KW-1185">Reference proteome</keyword>
<dbReference type="RefSeq" id="XP_042927303.1">
    <property type="nucleotide sequence ID" value="XM_043059669.1"/>
</dbReference>
<dbReference type="EMBL" id="CM008963">
    <property type="protein sequence ID" value="PNW86850.1"/>
    <property type="molecule type" value="Genomic_DNA"/>
</dbReference>
<protein>
    <recommendedName>
        <fullName evidence="14">Multicopper oxidase</fullName>
    </recommendedName>
</protein>
<keyword evidence="4" id="KW-0560">Oxidoreductase</keyword>
<keyword evidence="8" id="KW-0732">Signal</keyword>
<evidence type="ECO:0000313" key="13">
    <source>
        <dbReference type="Proteomes" id="UP000006906"/>
    </source>
</evidence>
<feature type="chain" id="PRO_5014340498" description="Multicopper oxidase" evidence="8">
    <location>
        <begin position="26"/>
        <end position="777"/>
    </location>
</feature>
<comment type="similarity">
    <text evidence="2">Belongs to the multicopper oxidase family.</text>
</comment>
<sequence length="777" mass="83073">MRRSLLLDVALCLFVVAFGPSSVQCQQAPLLPVLTQTWVVNETIVNFYNPANRTQRGGAVPKDAARYAILVNDTMPGPKLDVVVGQQVNITVLNRLSSDSVAIHWHGIRQTNTPWSDGADYVSICPADAIIGSTSYVFTFDEPGTYFWHSHIGMQMDQGLVGPIVVRDPNDPHMHWYDAEFPEPLMIQEWYWDPVGMLKAPHYHNFNTLEAALVNGRCASCLADASAPPSNTTTPGATGPNSYTYYPPVYSVQAGLCYRLRLINANGDFPGWQVALMGHNLTLIAMDARNLQPVQAGSLVTYGGNRADLVFCADQAAGDYALSFGSVQQRTPDCPWYPNGCRYQARVIIRYGGRDNATKSAVNRTQLAGLPYVEVLDPMRRTSDFVPLAPQPAPQPTRSMRVKLGFLAQSGPSGTLAFAAPVKRAYVMPSYPVLFAGGTDALPPTTFTIPQPSPPPPPLGGTIFPSPPLPPQPPQPAVGTPAAQPLPCGMDPDTHTVTVTSTSEVLEVIFDNLSDNPHNMHMHGGGFYVLGTGVVAESGWLGDIANQTLCPPELAEHADPGWQAKDAVSYQRFWGCTFSNSSADRASKLASATPYVSDMVIVPPRGWAVMRIANWHSGVWPLHCHTNHHGMRGMSMLLNVLPAQRPPLPTWVDPFCGPCSAHASLGTLAPFLNLSSSVQEDRSHDSHGGGAAEGSVLGMSVALVVALAALLGVSIALVRARRRLRAAQAQAQAQLGWGQDGALGLGAMAGKGEGVTPGAGSLLLAPEGQGSERSAPV</sequence>
<dbReference type="Proteomes" id="UP000006906">
    <property type="component" value="Chromosome 2"/>
</dbReference>
<evidence type="ECO:0000259" key="11">
    <source>
        <dbReference type="Pfam" id="PF07732"/>
    </source>
</evidence>
<dbReference type="InParanoid" id="A0A2K3E216"/>
<evidence type="ECO:0000256" key="1">
    <source>
        <dbReference type="ARBA" id="ARBA00001935"/>
    </source>
</evidence>
<reference evidence="12 13" key="1">
    <citation type="journal article" date="2007" name="Science">
        <title>The Chlamydomonas genome reveals the evolution of key animal and plant functions.</title>
        <authorList>
            <person name="Merchant S.S."/>
            <person name="Prochnik S.E."/>
            <person name="Vallon O."/>
            <person name="Harris E.H."/>
            <person name="Karpowicz S.J."/>
            <person name="Witman G.B."/>
            <person name="Terry A."/>
            <person name="Salamov A."/>
            <person name="Fritz-Laylin L.K."/>
            <person name="Marechal-Drouard L."/>
            <person name="Marshall W.F."/>
            <person name="Qu L.H."/>
            <person name="Nelson D.R."/>
            <person name="Sanderfoot A.A."/>
            <person name="Spalding M.H."/>
            <person name="Kapitonov V.V."/>
            <person name="Ren Q."/>
            <person name="Ferris P."/>
            <person name="Lindquist E."/>
            <person name="Shapiro H."/>
            <person name="Lucas S.M."/>
            <person name="Grimwood J."/>
            <person name="Schmutz J."/>
            <person name="Cardol P."/>
            <person name="Cerutti H."/>
            <person name="Chanfreau G."/>
            <person name="Chen C.L."/>
            <person name="Cognat V."/>
            <person name="Croft M.T."/>
            <person name="Dent R."/>
            <person name="Dutcher S."/>
            <person name="Fernandez E."/>
            <person name="Fukuzawa H."/>
            <person name="Gonzalez-Ballester D."/>
            <person name="Gonzalez-Halphen D."/>
            <person name="Hallmann A."/>
            <person name="Hanikenne M."/>
            <person name="Hippler M."/>
            <person name="Inwood W."/>
            <person name="Jabbari K."/>
            <person name="Kalanon M."/>
            <person name="Kuras R."/>
            <person name="Lefebvre P.A."/>
            <person name="Lemaire S.D."/>
            <person name="Lobanov A.V."/>
            <person name="Lohr M."/>
            <person name="Manuell A."/>
            <person name="Meier I."/>
            <person name="Mets L."/>
            <person name="Mittag M."/>
            <person name="Mittelmeier T."/>
            <person name="Moroney J.V."/>
            <person name="Moseley J."/>
            <person name="Napoli C."/>
            <person name="Nedelcu A.M."/>
            <person name="Niyogi K."/>
            <person name="Novoselov S.V."/>
            <person name="Paulsen I.T."/>
            <person name="Pazour G."/>
            <person name="Purton S."/>
            <person name="Ral J.P."/>
            <person name="Riano-Pachon D.M."/>
            <person name="Riekhof W."/>
            <person name="Rymarquis L."/>
            <person name="Schroda M."/>
            <person name="Stern D."/>
            <person name="Umen J."/>
            <person name="Willows R."/>
            <person name="Wilson N."/>
            <person name="Zimmer S.L."/>
            <person name="Allmer J."/>
            <person name="Balk J."/>
            <person name="Bisova K."/>
            <person name="Chen C.J."/>
            <person name="Elias M."/>
            <person name="Gendler K."/>
            <person name="Hauser C."/>
            <person name="Lamb M.R."/>
            <person name="Ledford H."/>
            <person name="Long J.C."/>
            <person name="Minagawa J."/>
            <person name="Page M.D."/>
            <person name="Pan J."/>
            <person name="Pootakham W."/>
            <person name="Roje S."/>
            <person name="Rose A."/>
            <person name="Stahlberg E."/>
            <person name="Terauchi A.M."/>
            <person name="Yang P."/>
            <person name="Ball S."/>
            <person name="Bowler C."/>
            <person name="Dieckmann C.L."/>
            <person name="Gladyshev V.N."/>
            <person name="Green P."/>
            <person name="Jorgensen R."/>
            <person name="Mayfield S."/>
            <person name="Mueller-Roeber B."/>
            <person name="Rajamani S."/>
            <person name="Sayre R.T."/>
            <person name="Brokstein P."/>
            <person name="Dubchak I."/>
            <person name="Goodstein D."/>
            <person name="Hornick L."/>
            <person name="Huang Y.W."/>
            <person name="Jhaveri J."/>
            <person name="Luo Y."/>
            <person name="Martinez D."/>
            <person name="Ngau W.C."/>
            <person name="Otillar B."/>
            <person name="Poliakov A."/>
            <person name="Porter A."/>
            <person name="Szajkowski L."/>
            <person name="Werner G."/>
            <person name="Zhou K."/>
            <person name="Grigoriev I.V."/>
            <person name="Rokhsar D.S."/>
            <person name="Grossman A.R."/>
        </authorList>
    </citation>
    <scope>NUCLEOTIDE SEQUENCE [LARGE SCALE GENOMIC DNA]</scope>
    <source>
        <strain evidence="13">CC-503</strain>
    </source>
</reference>
<feature type="transmembrane region" description="Helical" evidence="7">
    <location>
        <begin position="696"/>
        <end position="718"/>
    </location>
</feature>
<proteinExistence type="inferred from homology"/>
<feature type="region of interest" description="Disordered" evidence="6">
    <location>
        <begin position="758"/>
        <end position="777"/>
    </location>
</feature>
<dbReference type="InterPro" id="IPR002355">
    <property type="entry name" value="Cu_oxidase_Cu_BS"/>
</dbReference>
<evidence type="ECO:0008006" key="14">
    <source>
        <dbReference type="Google" id="ProtNLM"/>
    </source>
</evidence>
<dbReference type="GO" id="GO:0016491">
    <property type="term" value="F:oxidoreductase activity"/>
    <property type="evidence" value="ECO:0000318"/>
    <property type="project" value="GO_Central"/>
</dbReference>
<dbReference type="AlphaFoldDB" id="A0A2K3E216"/>
<feature type="domain" description="Plastocyanin-like" evidence="9">
    <location>
        <begin position="221"/>
        <end position="325"/>
    </location>
</feature>
<dbReference type="Gene3D" id="2.60.40.420">
    <property type="entry name" value="Cupredoxins - blue copper proteins"/>
    <property type="match status" value="3"/>
</dbReference>
<evidence type="ECO:0000313" key="12">
    <source>
        <dbReference type="EMBL" id="PNW86850.1"/>
    </source>
</evidence>
<dbReference type="KEGG" id="cre:CHLRE_02g098350v5"/>
<dbReference type="InterPro" id="IPR001117">
    <property type="entry name" value="Cu-oxidase_2nd"/>
</dbReference>
<feature type="domain" description="Plastocyanin-like" evidence="10">
    <location>
        <begin position="490"/>
        <end position="642"/>
    </location>
</feature>
<feature type="compositionally biased region" description="Pro residues" evidence="6">
    <location>
        <begin position="451"/>
        <end position="476"/>
    </location>
</feature>
<evidence type="ECO:0000256" key="8">
    <source>
        <dbReference type="SAM" id="SignalP"/>
    </source>
</evidence>